<dbReference type="EMBL" id="RZGY01000003">
    <property type="protein sequence ID" value="RUQ84296.1"/>
    <property type="molecule type" value="Genomic_DNA"/>
</dbReference>
<dbReference type="EMBL" id="PYAU01000001">
    <property type="protein sequence ID" value="PSL36786.1"/>
    <property type="molecule type" value="Genomic_DNA"/>
</dbReference>
<evidence type="ECO:0008006" key="6">
    <source>
        <dbReference type="Google" id="ProtNLM"/>
    </source>
</evidence>
<feature type="compositionally biased region" description="Pro residues" evidence="1">
    <location>
        <begin position="31"/>
        <end position="46"/>
    </location>
</feature>
<dbReference type="Proteomes" id="UP000241203">
    <property type="component" value="Unassembled WGS sequence"/>
</dbReference>
<organism evidence="2 4">
    <name type="scientific">Labedella gwakjiensis</name>
    <dbReference type="NCBI Taxonomy" id="390269"/>
    <lineage>
        <taxon>Bacteria</taxon>
        <taxon>Bacillati</taxon>
        <taxon>Actinomycetota</taxon>
        <taxon>Actinomycetes</taxon>
        <taxon>Micrococcales</taxon>
        <taxon>Microbacteriaceae</taxon>
        <taxon>Labedella</taxon>
    </lineage>
</organism>
<reference evidence="2 4" key="1">
    <citation type="submission" date="2018-03" db="EMBL/GenBank/DDBJ databases">
        <title>Genomic Encyclopedia of Archaeal and Bacterial Type Strains, Phase II (KMG-II): from individual species to whole genera.</title>
        <authorList>
            <person name="Goeker M."/>
        </authorList>
    </citation>
    <scope>NUCLEOTIDE SEQUENCE [LARGE SCALE GENOMIC DNA]</scope>
    <source>
        <strain evidence="2 4">DSM 21548</strain>
    </source>
</reference>
<evidence type="ECO:0000256" key="1">
    <source>
        <dbReference type="SAM" id="MobiDB-lite"/>
    </source>
</evidence>
<feature type="compositionally biased region" description="Low complexity" evidence="1">
    <location>
        <begin position="47"/>
        <end position="61"/>
    </location>
</feature>
<evidence type="ECO:0000313" key="4">
    <source>
        <dbReference type="Proteomes" id="UP000241203"/>
    </source>
</evidence>
<feature type="region of interest" description="Disordered" evidence="1">
    <location>
        <begin position="26"/>
        <end position="62"/>
    </location>
</feature>
<gene>
    <name evidence="2" type="ORF">CLV49_0384</name>
    <name evidence="3" type="ORF">ELQ93_15900</name>
</gene>
<dbReference type="RefSeq" id="WP_127054506.1">
    <property type="nucleotide sequence ID" value="NZ_PYAU01000001.1"/>
</dbReference>
<evidence type="ECO:0000313" key="3">
    <source>
        <dbReference type="EMBL" id="RUQ84296.1"/>
    </source>
</evidence>
<accession>A0A2P8GS41</accession>
<reference evidence="3 5" key="2">
    <citation type="submission" date="2018-12" db="EMBL/GenBank/DDBJ databases">
        <authorList>
            <person name="hu s."/>
            <person name="Xu Y."/>
            <person name="Xu B."/>
            <person name="Li F."/>
        </authorList>
    </citation>
    <scope>NUCLEOTIDE SEQUENCE [LARGE SCALE GENOMIC DNA]</scope>
    <source>
        <strain evidence="3 5">KSW2-17</strain>
    </source>
</reference>
<proteinExistence type="predicted"/>
<dbReference type="Proteomes" id="UP000268291">
    <property type="component" value="Unassembled WGS sequence"/>
</dbReference>
<name>A0A2P8GS41_9MICO</name>
<dbReference type="AlphaFoldDB" id="A0A2P8GS41"/>
<comment type="caution">
    <text evidence="2">The sequence shown here is derived from an EMBL/GenBank/DDBJ whole genome shotgun (WGS) entry which is preliminary data.</text>
</comment>
<evidence type="ECO:0000313" key="2">
    <source>
        <dbReference type="EMBL" id="PSL36786.1"/>
    </source>
</evidence>
<protein>
    <recommendedName>
        <fullName evidence="6">PknH-like protein</fullName>
    </recommendedName>
</protein>
<keyword evidence="5" id="KW-1185">Reference proteome</keyword>
<sequence>MTIGAVVVFAVVGAIGGAAAGRSVAEAQPSAPQPSTPVISPVPPTSAAPSPSASPSESPTVEIPASCDGLYSDAVYADLTGWARLNANADAPGGGTSPTISRGIVADTLWNLDRLQCTWFPNDDFHQVIGTTVAAISPVTLEGLSEVLQNGTFTCETHRSGSLCEMVESNAYTLTTSVYMREGIIIATGMTEVSYEGYLDDVIDALWGARR</sequence>
<evidence type="ECO:0000313" key="5">
    <source>
        <dbReference type="Proteomes" id="UP000268291"/>
    </source>
</evidence>